<dbReference type="InterPro" id="IPR036928">
    <property type="entry name" value="AS_sf"/>
</dbReference>
<dbReference type="RefSeq" id="WP_026850622.1">
    <property type="nucleotide sequence ID" value="NZ_CP011454.1"/>
</dbReference>
<dbReference type="GO" id="GO:0016740">
    <property type="term" value="F:transferase activity"/>
    <property type="evidence" value="ECO:0007669"/>
    <property type="project" value="UniProtKB-KW"/>
</dbReference>
<dbReference type="PANTHER" id="PTHR11895">
    <property type="entry name" value="TRANSAMIDASE"/>
    <property type="match status" value="1"/>
</dbReference>
<comment type="similarity">
    <text evidence="1 10">Belongs to the amidase family. GatA subfamily.</text>
</comment>
<evidence type="ECO:0000256" key="3">
    <source>
        <dbReference type="ARBA" id="ARBA00012739"/>
    </source>
</evidence>
<dbReference type="HAMAP" id="MF_00120">
    <property type="entry name" value="GatA"/>
    <property type="match status" value="1"/>
</dbReference>
<proteinExistence type="inferred from homology"/>
<keyword evidence="13" id="KW-1185">Reference proteome</keyword>
<evidence type="ECO:0000313" key="13">
    <source>
        <dbReference type="Proteomes" id="UP000076404"/>
    </source>
</evidence>
<evidence type="ECO:0000256" key="2">
    <source>
        <dbReference type="ARBA" id="ARBA00011123"/>
    </source>
</evidence>
<keyword evidence="7 10" id="KW-0067">ATP-binding</keyword>
<evidence type="ECO:0000256" key="10">
    <source>
        <dbReference type="HAMAP-Rule" id="MF_00120"/>
    </source>
</evidence>
<dbReference type="Pfam" id="PF01425">
    <property type="entry name" value="Amidase"/>
    <property type="match status" value="1"/>
</dbReference>
<dbReference type="STRING" id="1379270.GEMMAAP_08405"/>
<evidence type="ECO:0000313" key="12">
    <source>
        <dbReference type="EMBL" id="AMW04853.1"/>
    </source>
</evidence>
<comment type="catalytic activity">
    <reaction evidence="9 10">
        <text>L-glutamyl-tRNA(Gln) + L-glutamine + ATP + H2O = L-glutaminyl-tRNA(Gln) + L-glutamate + ADP + phosphate + H(+)</text>
        <dbReference type="Rhea" id="RHEA:17521"/>
        <dbReference type="Rhea" id="RHEA-COMP:9681"/>
        <dbReference type="Rhea" id="RHEA-COMP:9684"/>
        <dbReference type="ChEBI" id="CHEBI:15377"/>
        <dbReference type="ChEBI" id="CHEBI:15378"/>
        <dbReference type="ChEBI" id="CHEBI:29985"/>
        <dbReference type="ChEBI" id="CHEBI:30616"/>
        <dbReference type="ChEBI" id="CHEBI:43474"/>
        <dbReference type="ChEBI" id="CHEBI:58359"/>
        <dbReference type="ChEBI" id="CHEBI:78520"/>
        <dbReference type="ChEBI" id="CHEBI:78521"/>
        <dbReference type="ChEBI" id="CHEBI:456216"/>
        <dbReference type="EC" id="6.3.5.7"/>
    </reaction>
</comment>
<dbReference type="InterPro" id="IPR004412">
    <property type="entry name" value="GatA"/>
</dbReference>
<dbReference type="InterPro" id="IPR023631">
    <property type="entry name" value="Amidase_dom"/>
</dbReference>
<sequence>MTIDALRAHRVSDAWSVFDAVQAGPDGLNAFLSTDRTAVGNATGSLAGVPVAVKDNLATLHMPTTCGSKILDGYISPFEATAVRKLREAGAAIIGKTNMDEFAMGSSNENSAYGPVRNPVDRTRVPGGSSGGSAAAVASGVVRIALGSETGGSVRQPAAFCGIVGIKPTYGRVSRYGLVAYASSLDNVGVFGATVHEAALGLQVIAGHDRFDSTSANTLVPSLVPDLGTSDRPLTGLVVGKPREYFPASLDPRVAERCERALASLVALGAEVRDVSLPSTELAIPVYYIIAPAEASSNLARYDGVRYGHRAPAADLGTLYEQTRSQGFGAEVTRRILLGTYVLSAGYYDAYYKRAQAVRSLITQEFTQVFASGVHLLFTPTAPTTAFRLGEVSDPYEMYLSDIFTVTANLAGIPAMSLPVGRIDGLPVGGQFMAAPFDEATMLRAAAALERVLGAEAHQ</sequence>
<dbReference type="OrthoDB" id="9811471at2"/>
<keyword evidence="8 10" id="KW-0648">Protein biosynthesis</keyword>
<dbReference type="GO" id="GO:0050567">
    <property type="term" value="F:glutaminyl-tRNA synthase (glutamine-hydrolyzing) activity"/>
    <property type="evidence" value="ECO:0007669"/>
    <property type="project" value="UniProtKB-UniRule"/>
</dbReference>
<comment type="subunit">
    <text evidence="2 10">Heterotrimer of A, B and C subunits.</text>
</comment>
<dbReference type="eggNOG" id="COG0154">
    <property type="taxonomic scope" value="Bacteria"/>
</dbReference>
<evidence type="ECO:0000256" key="4">
    <source>
        <dbReference type="ARBA" id="ARBA00014428"/>
    </source>
</evidence>
<name>A0A143BJS4_9BACT</name>
<dbReference type="SUPFAM" id="SSF75304">
    <property type="entry name" value="Amidase signature (AS) enzymes"/>
    <property type="match status" value="1"/>
</dbReference>
<evidence type="ECO:0000256" key="9">
    <source>
        <dbReference type="ARBA" id="ARBA00047407"/>
    </source>
</evidence>
<reference evidence="12 13" key="2">
    <citation type="journal article" date="2016" name="Environ. Microbiol. Rep.">
        <title>Metagenomic evidence for the presence of phototrophic Gemmatimonadetes bacteria in diverse environments.</title>
        <authorList>
            <person name="Zeng Y."/>
            <person name="Baumbach J."/>
            <person name="Barbosa E.G."/>
            <person name="Azevedo V."/>
            <person name="Zhang C."/>
            <person name="Koblizek M."/>
        </authorList>
    </citation>
    <scope>NUCLEOTIDE SEQUENCE [LARGE SCALE GENOMIC DNA]</scope>
    <source>
        <strain evidence="12 13">AP64</strain>
    </source>
</reference>
<evidence type="ECO:0000256" key="5">
    <source>
        <dbReference type="ARBA" id="ARBA00022598"/>
    </source>
</evidence>
<dbReference type="KEGG" id="gph:GEMMAAP_08405"/>
<dbReference type="PANTHER" id="PTHR11895:SF7">
    <property type="entry name" value="GLUTAMYL-TRNA(GLN) AMIDOTRANSFERASE SUBUNIT A, MITOCHONDRIAL"/>
    <property type="match status" value="1"/>
</dbReference>
<dbReference type="Proteomes" id="UP000076404">
    <property type="component" value="Chromosome"/>
</dbReference>
<dbReference type="NCBIfam" id="TIGR00132">
    <property type="entry name" value="gatA"/>
    <property type="match status" value="1"/>
</dbReference>
<feature type="active site" description="Charge relay system" evidence="10">
    <location>
        <position position="54"/>
    </location>
</feature>
<feature type="domain" description="Amidase" evidence="11">
    <location>
        <begin position="35"/>
        <end position="443"/>
    </location>
</feature>
<dbReference type="GO" id="GO:0006412">
    <property type="term" value="P:translation"/>
    <property type="evidence" value="ECO:0007669"/>
    <property type="project" value="UniProtKB-UniRule"/>
</dbReference>
<gene>
    <name evidence="10" type="primary">gatA</name>
    <name evidence="12" type="ORF">GEMMAAP_08405</name>
</gene>
<dbReference type="InterPro" id="IPR000120">
    <property type="entry name" value="Amidase"/>
</dbReference>
<keyword evidence="12" id="KW-0808">Transferase</keyword>
<dbReference type="Gene3D" id="3.90.1300.10">
    <property type="entry name" value="Amidase signature (AS) domain"/>
    <property type="match status" value="1"/>
</dbReference>
<dbReference type="InterPro" id="IPR020556">
    <property type="entry name" value="Amidase_CS"/>
</dbReference>
<evidence type="ECO:0000256" key="7">
    <source>
        <dbReference type="ARBA" id="ARBA00022840"/>
    </source>
</evidence>
<protein>
    <recommendedName>
        <fullName evidence="4 10">Glutamyl-tRNA(Gln) amidotransferase subunit A</fullName>
        <shortName evidence="10">Glu-ADT subunit A</shortName>
        <ecNumber evidence="3 10">6.3.5.7</ecNumber>
    </recommendedName>
</protein>
<dbReference type="PROSITE" id="PS00571">
    <property type="entry name" value="AMIDASES"/>
    <property type="match status" value="1"/>
</dbReference>
<evidence type="ECO:0000256" key="6">
    <source>
        <dbReference type="ARBA" id="ARBA00022741"/>
    </source>
</evidence>
<feature type="active site" description="Acyl-ester intermediate" evidence="10">
    <location>
        <position position="153"/>
    </location>
</feature>
<keyword evidence="6 10" id="KW-0547">Nucleotide-binding</keyword>
<dbReference type="GO" id="GO:0030956">
    <property type="term" value="C:glutamyl-tRNA(Gln) amidotransferase complex"/>
    <property type="evidence" value="ECO:0007669"/>
    <property type="project" value="InterPro"/>
</dbReference>
<comment type="function">
    <text evidence="10">Allows the formation of correctly charged Gln-tRNA(Gln) through the transamidation of misacylated Glu-tRNA(Gln) in organisms which lack glutaminyl-tRNA synthetase. The reaction takes place in the presence of glutamine and ATP through an activated gamma-phospho-Glu-tRNA(Gln).</text>
</comment>
<feature type="active site" description="Charge relay system" evidence="10">
    <location>
        <position position="129"/>
    </location>
</feature>
<reference evidence="12 13" key="1">
    <citation type="journal article" date="2014" name="Proc. Natl. Acad. Sci. U.S.A.">
        <title>Functional type 2 photosynthetic reaction centers found in the rare bacterial phylum Gemmatimonadetes.</title>
        <authorList>
            <person name="Zeng Y."/>
            <person name="Feng F."/>
            <person name="Medova H."/>
            <person name="Dean J."/>
            <person name="Koblizek M."/>
        </authorList>
    </citation>
    <scope>NUCLEOTIDE SEQUENCE [LARGE SCALE GENOMIC DNA]</scope>
    <source>
        <strain evidence="12 13">AP64</strain>
    </source>
</reference>
<keyword evidence="5 10" id="KW-0436">Ligase</keyword>
<organism evidence="12 13">
    <name type="scientific">Gemmatimonas phototrophica</name>
    <dbReference type="NCBI Taxonomy" id="1379270"/>
    <lineage>
        <taxon>Bacteria</taxon>
        <taxon>Pseudomonadati</taxon>
        <taxon>Gemmatimonadota</taxon>
        <taxon>Gemmatimonadia</taxon>
        <taxon>Gemmatimonadales</taxon>
        <taxon>Gemmatimonadaceae</taxon>
        <taxon>Gemmatimonas</taxon>
    </lineage>
</organism>
<dbReference type="EC" id="6.3.5.7" evidence="3 10"/>
<evidence type="ECO:0000259" key="11">
    <source>
        <dbReference type="Pfam" id="PF01425"/>
    </source>
</evidence>
<evidence type="ECO:0000256" key="1">
    <source>
        <dbReference type="ARBA" id="ARBA00008069"/>
    </source>
</evidence>
<dbReference type="GO" id="GO:0005524">
    <property type="term" value="F:ATP binding"/>
    <property type="evidence" value="ECO:0007669"/>
    <property type="project" value="UniProtKB-KW"/>
</dbReference>
<dbReference type="AlphaFoldDB" id="A0A143BJS4"/>
<accession>A0A143BJS4</accession>
<evidence type="ECO:0000256" key="8">
    <source>
        <dbReference type="ARBA" id="ARBA00022917"/>
    </source>
</evidence>
<dbReference type="EMBL" id="CP011454">
    <property type="protein sequence ID" value="AMW04853.1"/>
    <property type="molecule type" value="Genomic_DNA"/>
</dbReference>